<evidence type="ECO:0008006" key="4">
    <source>
        <dbReference type="Google" id="ProtNLM"/>
    </source>
</evidence>
<evidence type="ECO:0000313" key="3">
    <source>
        <dbReference type="Proteomes" id="UP000568273"/>
    </source>
</evidence>
<name>A0A848RC80_9FIRM</name>
<sequence length="173" mass="20512">MDLKNNYLIIKSRNKVTLFIALIVLLNFVLLPIDSYLQNNYIYKVLNLKDKESLTLESKKTFYLPNVSDEITIFEYNVKDKKIYDSLDFDNKDLDAFKKDKNFMLILSHLSLQSFLKNDLPKDSITTLLFFNKRLNSNNYYIKDLKGWDFIIIDKYKNKITLVNYVKSSFTLS</sequence>
<dbReference type="AlphaFoldDB" id="A0A848RC80"/>
<evidence type="ECO:0000313" key="2">
    <source>
        <dbReference type="EMBL" id="NMW84430.1"/>
    </source>
</evidence>
<feature type="transmembrane region" description="Helical" evidence="1">
    <location>
        <begin position="16"/>
        <end position="37"/>
    </location>
</feature>
<gene>
    <name evidence="2" type="ORF">HKO22_01565</name>
</gene>
<protein>
    <recommendedName>
        <fullName evidence="4">DUF4825 domain-containing protein</fullName>
    </recommendedName>
</protein>
<keyword evidence="1" id="KW-0472">Membrane</keyword>
<comment type="caution">
    <text evidence="2">The sequence shown here is derived from an EMBL/GenBank/DDBJ whole genome shotgun (WGS) entry which is preliminary data.</text>
</comment>
<keyword evidence="1" id="KW-0812">Transmembrane</keyword>
<organism evidence="2 3">
    <name type="scientific">Peptoniphilus faecalis</name>
    <dbReference type="NCBI Taxonomy" id="2731255"/>
    <lineage>
        <taxon>Bacteria</taxon>
        <taxon>Bacillati</taxon>
        <taxon>Bacillota</taxon>
        <taxon>Tissierellia</taxon>
        <taxon>Tissierellales</taxon>
        <taxon>Peptoniphilaceae</taxon>
        <taxon>Peptoniphilus</taxon>
    </lineage>
</organism>
<reference evidence="2" key="1">
    <citation type="submission" date="2020-04" db="EMBL/GenBank/DDBJ databases">
        <title>Peptoniphilus sp. nov. isolated from swine feces.</title>
        <authorList>
            <person name="Ryu S.W."/>
        </authorList>
    </citation>
    <scope>NUCLEOTIDE SEQUENCE [LARGE SCALE GENOMIC DNA]</scope>
    <source>
        <strain evidence="2">AGMB00490</strain>
    </source>
</reference>
<keyword evidence="1" id="KW-1133">Transmembrane helix</keyword>
<dbReference type="RefSeq" id="WP_169968069.1">
    <property type="nucleotide sequence ID" value="NZ_JABDSR010000002.1"/>
</dbReference>
<keyword evidence="3" id="KW-1185">Reference proteome</keyword>
<dbReference type="EMBL" id="JABDSR010000002">
    <property type="protein sequence ID" value="NMW84430.1"/>
    <property type="molecule type" value="Genomic_DNA"/>
</dbReference>
<proteinExistence type="predicted"/>
<dbReference type="Proteomes" id="UP000568273">
    <property type="component" value="Unassembled WGS sequence"/>
</dbReference>
<evidence type="ECO:0000256" key="1">
    <source>
        <dbReference type="SAM" id="Phobius"/>
    </source>
</evidence>
<accession>A0A848RC80</accession>